<reference evidence="1" key="1">
    <citation type="submission" date="2018-02" db="EMBL/GenBank/DDBJ databases">
        <title>Rhizophora mucronata_Transcriptome.</title>
        <authorList>
            <person name="Meera S.P."/>
            <person name="Sreeshan A."/>
            <person name="Augustine A."/>
        </authorList>
    </citation>
    <scope>NUCLEOTIDE SEQUENCE</scope>
    <source>
        <tissue evidence="1">Leaf</tissue>
    </source>
</reference>
<dbReference type="AlphaFoldDB" id="A0A2P2NY60"/>
<protein>
    <submittedName>
        <fullName evidence="1">Uncharacterized protein</fullName>
    </submittedName>
</protein>
<evidence type="ECO:0000313" key="1">
    <source>
        <dbReference type="EMBL" id="MBX47339.1"/>
    </source>
</evidence>
<accession>A0A2P2NY60</accession>
<dbReference type="EMBL" id="GGEC01066855">
    <property type="protein sequence ID" value="MBX47339.1"/>
    <property type="molecule type" value="Transcribed_RNA"/>
</dbReference>
<name>A0A2P2NY60_RHIMU</name>
<organism evidence="1">
    <name type="scientific">Rhizophora mucronata</name>
    <name type="common">Asiatic mangrove</name>
    <dbReference type="NCBI Taxonomy" id="61149"/>
    <lineage>
        <taxon>Eukaryota</taxon>
        <taxon>Viridiplantae</taxon>
        <taxon>Streptophyta</taxon>
        <taxon>Embryophyta</taxon>
        <taxon>Tracheophyta</taxon>
        <taxon>Spermatophyta</taxon>
        <taxon>Magnoliopsida</taxon>
        <taxon>eudicotyledons</taxon>
        <taxon>Gunneridae</taxon>
        <taxon>Pentapetalae</taxon>
        <taxon>rosids</taxon>
        <taxon>fabids</taxon>
        <taxon>Malpighiales</taxon>
        <taxon>Rhizophoraceae</taxon>
        <taxon>Rhizophora</taxon>
    </lineage>
</organism>
<sequence length="45" mass="5119">MGSNCYKKFLYILASLNSSDVDIMLTHAHVSKYMDAGKYTTSHEF</sequence>
<proteinExistence type="predicted"/>